<evidence type="ECO:0000256" key="2">
    <source>
        <dbReference type="ARBA" id="ARBA00006434"/>
    </source>
</evidence>
<gene>
    <name evidence="8" type="primary">sglT_3</name>
    <name evidence="8" type="ORF">Q31b_42120</name>
</gene>
<comment type="similarity">
    <text evidence="2 6">Belongs to the sodium:solute symporter (SSF) (TC 2.A.21) family.</text>
</comment>
<dbReference type="InterPro" id="IPR001734">
    <property type="entry name" value="Na/solute_symporter"/>
</dbReference>
<dbReference type="Pfam" id="PF00474">
    <property type="entry name" value="SSF"/>
    <property type="match status" value="1"/>
</dbReference>
<feature type="transmembrane region" description="Helical" evidence="7">
    <location>
        <begin position="466"/>
        <end position="486"/>
    </location>
</feature>
<dbReference type="PROSITE" id="PS50283">
    <property type="entry name" value="NA_SOLUT_SYMP_3"/>
    <property type="match status" value="1"/>
</dbReference>
<evidence type="ECO:0000256" key="1">
    <source>
        <dbReference type="ARBA" id="ARBA00004141"/>
    </source>
</evidence>
<dbReference type="InterPro" id="IPR038377">
    <property type="entry name" value="Na/Glc_symporter_sf"/>
</dbReference>
<feature type="transmembrane region" description="Helical" evidence="7">
    <location>
        <begin position="186"/>
        <end position="203"/>
    </location>
</feature>
<feature type="transmembrane region" description="Helical" evidence="7">
    <location>
        <begin position="234"/>
        <end position="252"/>
    </location>
</feature>
<evidence type="ECO:0000256" key="6">
    <source>
        <dbReference type="RuleBase" id="RU362091"/>
    </source>
</evidence>
<proteinExistence type="inferred from homology"/>
<feature type="transmembrane region" description="Helical" evidence="7">
    <location>
        <begin position="368"/>
        <end position="387"/>
    </location>
</feature>
<keyword evidence="4 7" id="KW-1133">Transmembrane helix</keyword>
<feature type="transmembrane region" description="Helical" evidence="7">
    <location>
        <begin position="402"/>
        <end position="421"/>
    </location>
</feature>
<feature type="transmembrane region" description="Helical" evidence="7">
    <location>
        <begin position="154"/>
        <end position="179"/>
    </location>
</feature>
<comment type="subcellular location">
    <subcellularLocation>
        <location evidence="1">Membrane</location>
        <topology evidence="1">Multi-pass membrane protein</topology>
    </subcellularLocation>
</comment>
<accession>A0A5C6DQU1</accession>
<dbReference type="OrthoDB" id="9814523at2"/>
<keyword evidence="9" id="KW-1185">Reference proteome</keyword>
<evidence type="ECO:0000313" key="9">
    <source>
        <dbReference type="Proteomes" id="UP000315471"/>
    </source>
</evidence>
<comment type="caution">
    <text evidence="8">The sequence shown here is derived from an EMBL/GenBank/DDBJ whole genome shotgun (WGS) entry which is preliminary data.</text>
</comment>
<dbReference type="RefSeq" id="WP_146601373.1">
    <property type="nucleotide sequence ID" value="NZ_SJPY01000006.1"/>
</dbReference>
<evidence type="ECO:0000256" key="4">
    <source>
        <dbReference type="ARBA" id="ARBA00022989"/>
    </source>
</evidence>
<evidence type="ECO:0000256" key="7">
    <source>
        <dbReference type="SAM" id="Phobius"/>
    </source>
</evidence>
<feature type="transmembrane region" description="Helical" evidence="7">
    <location>
        <begin position="6"/>
        <end position="26"/>
    </location>
</feature>
<feature type="transmembrane region" description="Helical" evidence="7">
    <location>
        <begin position="120"/>
        <end position="142"/>
    </location>
</feature>
<organism evidence="8 9">
    <name type="scientific">Novipirellula aureliae</name>
    <dbReference type="NCBI Taxonomy" id="2527966"/>
    <lineage>
        <taxon>Bacteria</taxon>
        <taxon>Pseudomonadati</taxon>
        <taxon>Planctomycetota</taxon>
        <taxon>Planctomycetia</taxon>
        <taxon>Pirellulales</taxon>
        <taxon>Pirellulaceae</taxon>
        <taxon>Novipirellula</taxon>
    </lineage>
</organism>
<evidence type="ECO:0000256" key="3">
    <source>
        <dbReference type="ARBA" id="ARBA00022692"/>
    </source>
</evidence>
<feature type="transmembrane region" description="Helical" evidence="7">
    <location>
        <begin position="326"/>
        <end position="356"/>
    </location>
</feature>
<keyword evidence="3 7" id="KW-0812">Transmembrane</keyword>
<dbReference type="AlphaFoldDB" id="A0A5C6DQU1"/>
<feature type="transmembrane region" description="Helical" evidence="7">
    <location>
        <begin position="523"/>
        <end position="539"/>
    </location>
</feature>
<feature type="transmembrane region" description="Helical" evidence="7">
    <location>
        <begin position="47"/>
        <end position="66"/>
    </location>
</feature>
<evidence type="ECO:0000313" key="8">
    <source>
        <dbReference type="EMBL" id="TWU39128.1"/>
    </source>
</evidence>
<feature type="transmembrane region" description="Helical" evidence="7">
    <location>
        <begin position="81"/>
        <end position="99"/>
    </location>
</feature>
<reference evidence="8 9" key="1">
    <citation type="submission" date="2019-02" db="EMBL/GenBank/DDBJ databases">
        <title>Deep-cultivation of Planctomycetes and their phenomic and genomic characterization uncovers novel biology.</title>
        <authorList>
            <person name="Wiegand S."/>
            <person name="Jogler M."/>
            <person name="Boedeker C."/>
            <person name="Pinto D."/>
            <person name="Vollmers J."/>
            <person name="Rivas-Marin E."/>
            <person name="Kohn T."/>
            <person name="Peeters S.H."/>
            <person name="Heuer A."/>
            <person name="Rast P."/>
            <person name="Oberbeckmann S."/>
            <person name="Bunk B."/>
            <person name="Jeske O."/>
            <person name="Meyerdierks A."/>
            <person name="Storesund J.E."/>
            <person name="Kallscheuer N."/>
            <person name="Luecker S."/>
            <person name="Lage O.M."/>
            <person name="Pohl T."/>
            <person name="Merkel B.J."/>
            <person name="Hornburger P."/>
            <person name="Mueller R.-W."/>
            <person name="Bruemmer F."/>
            <person name="Labrenz M."/>
            <person name="Spormann A.M."/>
            <person name="Op Den Camp H."/>
            <person name="Overmann J."/>
            <person name="Amann R."/>
            <person name="Jetten M.S.M."/>
            <person name="Mascher T."/>
            <person name="Medema M.H."/>
            <person name="Devos D.P."/>
            <person name="Kaster A.-K."/>
            <person name="Ovreas L."/>
            <person name="Rohde M."/>
            <person name="Galperin M.Y."/>
            <person name="Jogler C."/>
        </authorList>
    </citation>
    <scope>NUCLEOTIDE SEQUENCE [LARGE SCALE GENOMIC DNA]</scope>
    <source>
        <strain evidence="8 9">Q31b</strain>
    </source>
</reference>
<dbReference type="PANTHER" id="PTHR11819">
    <property type="entry name" value="SOLUTE CARRIER FAMILY 5"/>
    <property type="match status" value="1"/>
</dbReference>
<protein>
    <submittedName>
        <fullName evidence="8">Sodium/glucose cotransporter</fullName>
    </submittedName>
</protein>
<feature type="transmembrane region" description="Helical" evidence="7">
    <location>
        <begin position="428"/>
        <end position="446"/>
    </location>
</feature>
<dbReference type="EMBL" id="SJPY01000006">
    <property type="protein sequence ID" value="TWU39128.1"/>
    <property type="molecule type" value="Genomic_DNA"/>
</dbReference>
<feature type="transmembrane region" description="Helical" evidence="7">
    <location>
        <begin position="273"/>
        <end position="299"/>
    </location>
</feature>
<evidence type="ECO:0000256" key="5">
    <source>
        <dbReference type="ARBA" id="ARBA00023136"/>
    </source>
</evidence>
<dbReference type="Gene3D" id="1.20.1730.10">
    <property type="entry name" value="Sodium/glucose cotransporter"/>
    <property type="match status" value="1"/>
</dbReference>
<dbReference type="PANTHER" id="PTHR11819:SF195">
    <property type="entry name" value="SODIUM_GLUCOSE COTRANSPORTER 4"/>
    <property type="match status" value="1"/>
</dbReference>
<name>A0A5C6DQU1_9BACT</name>
<dbReference type="GO" id="GO:0005886">
    <property type="term" value="C:plasma membrane"/>
    <property type="evidence" value="ECO:0007669"/>
    <property type="project" value="TreeGrafter"/>
</dbReference>
<keyword evidence="5 7" id="KW-0472">Membrane</keyword>
<sequence>MNISTFDLSVIVFYLIGIMLIGIFSVRRKTGTGNEYFLAGRSLKWPVVGAALFASNISTIHLVGLAEGGYKYGLVMGNFEWMATFTLILLSLVFVPFYFKSKITTLPEYLEKRYCRQTRTIMAFMSIASALLIHIGISLYAGAAVFEEFFGLNVVASIVVISLVTSIYTVIGGLTAVVVTETVQTVILLAGAVLVTLLALFALPEVGIGSLSEFREATKPQQLSMLHASNADGFAWYAFLFGYPVLGVWYWCTDQTIVQRAIGAKDQANSQQGALFAGALKILPLFLMVLPGVFGYVLFKDQIGDEAAKTLPVMINELVPTGLKGIIAAALLAALMSTIAAALNSAGTLMAVDIVGHFRPQTSDRQQVLIGRMTAIVVMLLAMVWSTQGDKFGSIFEAINKMPAQFLAPPITVVFLWGVFWPRGTKQAALVTLILGFVLGFVVFLIDLPAFGDVQWVSDAEHGLGIGFMMQAAWGFIIWSAVYVIVSLATPRPSREQTELTTWPNPLQVIFHGPLVGWSDPRLIACFLLAIMGVFYFALG</sequence>
<dbReference type="GO" id="GO:0005412">
    <property type="term" value="F:D-glucose:sodium symporter activity"/>
    <property type="evidence" value="ECO:0007669"/>
    <property type="project" value="TreeGrafter"/>
</dbReference>
<dbReference type="Proteomes" id="UP000315471">
    <property type="component" value="Unassembled WGS sequence"/>
</dbReference>
<dbReference type="NCBIfam" id="TIGR00813">
    <property type="entry name" value="sss"/>
    <property type="match status" value="1"/>
</dbReference>